<evidence type="ECO:0000313" key="3">
    <source>
        <dbReference type="Proteomes" id="UP000729402"/>
    </source>
</evidence>
<organism evidence="2 3">
    <name type="scientific">Zizania palustris</name>
    <name type="common">Northern wild rice</name>
    <dbReference type="NCBI Taxonomy" id="103762"/>
    <lineage>
        <taxon>Eukaryota</taxon>
        <taxon>Viridiplantae</taxon>
        <taxon>Streptophyta</taxon>
        <taxon>Embryophyta</taxon>
        <taxon>Tracheophyta</taxon>
        <taxon>Spermatophyta</taxon>
        <taxon>Magnoliopsida</taxon>
        <taxon>Liliopsida</taxon>
        <taxon>Poales</taxon>
        <taxon>Poaceae</taxon>
        <taxon>BOP clade</taxon>
        <taxon>Oryzoideae</taxon>
        <taxon>Oryzeae</taxon>
        <taxon>Zizaniinae</taxon>
        <taxon>Zizania</taxon>
    </lineage>
</organism>
<evidence type="ECO:0000256" key="1">
    <source>
        <dbReference type="SAM" id="MobiDB-lite"/>
    </source>
</evidence>
<dbReference type="Proteomes" id="UP000729402">
    <property type="component" value="Unassembled WGS sequence"/>
</dbReference>
<accession>A0A8J5WFK9</accession>
<feature type="region of interest" description="Disordered" evidence="1">
    <location>
        <begin position="195"/>
        <end position="227"/>
    </location>
</feature>
<comment type="caution">
    <text evidence="2">The sequence shown here is derived from an EMBL/GenBank/DDBJ whole genome shotgun (WGS) entry which is preliminary data.</text>
</comment>
<keyword evidence="3" id="KW-1185">Reference proteome</keyword>
<gene>
    <name evidence="2" type="ORF">GUJ93_ZPchr0010g7254</name>
</gene>
<dbReference type="AlphaFoldDB" id="A0A8J5WFK9"/>
<name>A0A8J5WFK9_ZIZPA</name>
<reference evidence="2" key="2">
    <citation type="submission" date="2021-02" db="EMBL/GenBank/DDBJ databases">
        <authorList>
            <person name="Kimball J.A."/>
            <person name="Haas M.W."/>
            <person name="Macchietto M."/>
            <person name="Kono T."/>
            <person name="Duquette J."/>
            <person name="Shao M."/>
        </authorList>
    </citation>
    <scope>NUCLEOTIDE SEQUENCE</scope>
    <source>
        <tissue evidence="2">Fresh leaf tissue</tissue>
    </source>
</reference>
<proteinExistence type="predicted"/>
<evidence type="ECO:0000313" key="2">
    <source>
        <dbReference type="EMBL" id="KAG8087392.1"/>
    </source>
</evidence>
<dbReference type="OrthoDB" id="641149at2759"/>
<protein>
    <submittedName>
        <fullName evidence="2">Uncharacterized protein</fullName>
    </submittedName>
</protein>
<feature type="compositionally biased region" description="Basic and acidic residues" evidence="1">
    <location>
        <begin position="325"/>
        <end position="334"/>
    </location>
</feature>
<reference evidence="2" key="1">
    <citation type="journal article" date="2021" name="bioRxiv">
        <title>Whole Genome Assembly and Annotation of Northern Wild Rice, Zizania palustris L., Supports a Whole Genome Duplication in the Zizania Genus.</title>
        <authorList>
            <person name="Haas M."/>
            <person name="Kono T."/>
            <person name="Macchietto M."/>
            <person name="Millas R."/>
            <person name="McGilp L."/>
            <person name="Shao M."/>
            <person name="Duquette J."/>
            <person name="Hirsch C.N."/>
            <person name="Kimball J."/>
        </authorList>
    </citation>
    <scope>NUCLEOTIDE SEQUENCE</scope>
    <source>
        <tissue evidence="2">Fresh leaf tissue</tissue>
    </source>
</reference>
<feature type="region of interest" description="Disordered" evidence="1">
    <location>
        <begin position="317"/>
        <end position="362"/>
    </location>
</feature>
<dbReference type="EMBL" id="JAAALK010000082">
    <property type="protein sequence ID" value="KAG8087392.1"/>
    <property type="molecule type" value="Genomic_DNA"/>
</dbReference>
<sequence length="398" mass="43073">MAKHHVSVRLYGTCEHLYADPWKSNTEFKMMLQRENKSAMEVFREVFKKELSHINSPSDSVEEVTNMEATAKTSSRKVRKKKGLKESTVTEVMGEDTKDQYSAERHQEHGNVATTVVATRRGRRTQEGGMQSSPTNEKYKAIGEASTKGSSYKTGKQVAVVSDKEACKMKVVGTSVVRREGLRRSSRTPMKAYLDASEDGASKLNDTHASEDADEVGNRTSENLNQHKYDSSLDGTLASHAEIRTMVRDILVGDIIAKQHAAEMAYVDAVISGICGASEENMAGVTTAVAMGGQGIKRSGSGVEAESCNLIQISKKGRVDQATSDPKKSAKEGIMEIEDSNGDSSNYLKGASSRDAGKEELGQASARQIRIMQSLGLIAPSGSPFGKNGLVASTLQRP</sequence>